<feature type="transmembrane region" description="Helical" evidence="1">
    <location>
        <begin position="67"/>
        <end position="85"/>
    </location>
</feature>
<comment type="caution">
    <text evidence="2">The sequence shown here is derived from an EMBL/GenBank/DDBJ whole genome shotgun (WGS) entry which is preliminary data.</text>
</comment>
<feature type="transmembrane region" description="Helical" evidence="1">
    <location>
        <begin position="38"/>
        <end position="55"/>
    </location>
</feature>
<feature type="transmembrane region" description="Helical" evidence="1">
    <location>
        <begin position="382"/>
        <end position="415"/>
    </location>
</feature>
<dbReference type="EMBL" id="RQXU01000008">
    <property type="protein sequence ID" value="RRH87596.1"/>
    <property type="molecule type" value="Genomic_DNA"/>
</dbReference>
<evidence type="ECO:0008006" key="4">
    <source>
        <dbReference type="Google" id="ProtNLM"/>
    </source>
</evidence>
<evidence type="ECO:0000313" key="2">
    <source>
        <dbReference type="EMBL" id="RRH87596.1"/>
    </source>
</evidence>
<dbReference type="Proteomes" id="UP000271590">
    <property type="component" value="Unassembled WGS sequence"/>
</dbReference>
<proteinExistence type="predicted"/>
<feature type="transmembrane region" description="Helical" evidence="1">
    <location>
        <begin position="91"/>
        <end position="113"/>
    </location>
</feature>
<feature type="transmembrane region" description="Helical" evidence="1">
    <location>
        <begin position="179"/>
        <end position="198"/>
    </location>
</feature>
<feature type="transmembrane region" description="Helical" evidence="1">
    <location>
        <begin position="133"/>
        <end position="159"/>
    </location>
</feature>
<feature type="transmembrane region" description="Helical" evidence="1">
    <location>
        <begin position="352"/>
        <end position="370"/>
    </location>
</feature>
<reference evidence="2 3" key="1">
    <citation type="submission" date="2018-11" db="EMBL/GenBank/DDBJ databases">
        <title>The genome of Variovorax sp T529.</title>
        <authorList>
            <person name="Gao J."/>
        </authorList>
    </citation>
    <scope>NUCLEOTIDE SEQUENCE [LARGE SCALE GENOMIC DNA]</scope>
    <source>
        <strain evidence="2 3">T529</strain>
    </source>
</reference>
<dbReference type="RefSeq" id="WP_124959369.1">
    <property type="nucleotide sequence ID" value="NZ_RQXU01000008.1"/>
</dbReference>
<gene>
    <name evidence="2" type="ORF">EH244_16210</name>
</gene>
<feature type="transmembrane region" description="Helical" evidence="1">
    <location>
        <begin position="243"/>
        <end position="260"/>
    </location>
</feature>
<dbReference type="AlphaFoldDB" id="A0A3P3ENC7"/>
<accession>A0A3P3ENC7</accession>
<evidence type="ECO:0000256" key="1">
    <source>
        <dbReference type="SAM" id="Phobius"/>
    </source>
</evidence>
<sequence>MRAIKFAAPRLRYRAIILWISFATAFISGLYVETPIGILFFAYFVMAATYVPMVVSNRSFGVTKDFVFLFVILLLASLISVLLTYESYGMFLERVISASAKIMLLMFFIVYYYSAYRLTGKSVGAFFEKYLQVASFFSWLGIAQQLFFVVAQVDIFSPFTEGAKDYGAYLGVAGLSVEPAFYACALVPAAAYHISGFVRHFKVSLSGAAVIVALIFSTSSLGYLGLFAAVVISFLTGLSPKKLWILSFTIPFALFGAYKLSETEFFQLRWNDTVSMLANTELTVDDGINISTYSAVVNASIAQRSIEDNFGVGAGFGMYSVVFDKYIDNYEVPTYRDELPGRGSATSMLSRLTAELGVGAWLFIGLFFYWSWRVIRSENYAAISIACLSSLIIILLRMGEYYANGIVFVFLLIYLMHKELRIRRRIERNSLA</sequence>
<keyword evidence="1" id="KW-0472">Membrane</keyword>
<keyword evidence="1" id="KW-1133">Transmembrane helix</keyword>
<feature type="transmembrane region" description="Helical" evidence="1">
    <location>
        <begin position="12"/>
        <end position="32"/>
    </location>
</feature>
<feature type="transmembrane region" description="Helical" evidence="1">
    <location>
        <begin position="210"/>
        <end position="237"/>
    </location>
</feature>
<keyword evidence="1" id="KW-0812">Transmembrane</keyword>
<organism evidence="2 3">
    <name type="scientific">Variovorax beijingensis</name>
    <dbReference type="NCBI Taxonomy" id="2496117"/>
    <lineage>
        <taxon>Bacteria</taxon>
        <taxon>Pseudomonadati</taxon>
        <taxon>Pseudomonadota</taxon>
        <taxon>Betaproteobacteria</taxon>
        <taxon>Burkholderiales</taxon>
        <taxon>Comamonadaceae</taxon>
        <taxon>Variovorax</taxon>
    </lineage>
</organism>
<name>A0A3P3ENC7_9BURK</name>
<evidence type="ECO:0000313" key="3">
    <source>
        <dbReference type="Proteomes" id="UP000271590"/>
    </source>
</evidence>
<protein>
    <recommendedName>
        <fullName evidence="4">O-antigen ligase-like membrane protein</fullName>
    </recommendedName>
</protein>